<gene>
    <name evidence="1" type="ORF">AVEN_246007_1</name>
</gene>
<evidence type="ECO:0000313" key="1">
    <source>
        <dbReference type="EMBL" id="GBM40100.1"/>
    </source>
</evidence>
<evidence type="ECO:0000313" key="2">
    <source>
        <dbReference type="Proteomes" id="UP000499080"/>
    </source>
</evidence>
<keyword evidence="2" id="KW-1185">Reference proteome</keyword>
<name>A0A4Y2FEY6_ARAVE</name>
<accession>A0A4Y2FEY6</accession>
<comment type="caution">
    <text evidence="1">The sequence shown here is derived from an EMBL/GenBank/DDBJ whole genome shotgun (WGS) entry which is preliminary data.</text>
</comment>
<proteinExistence type="predicted"/>
<dbReference type="EMBL" id="BGPR01000917">
    <property type="protein sequence ID" value="GBM40100.1"/>
    <property type="molecule type" value="Genomic_DNA"/>
</dbReference>
<dbReference type="Proteomes" id="UP000499080">
    <property type="component" value="Unassembled WGS sequence"/>
</dbReference>
<dbReference type="AlphaFoldDB" id="A0A4Y2FEY6"/>
<protein>
    <submittedName>
        <fullName evidence="1">Uncharacterized protein</fullName>
    </submittedName>
</protein>
<sequence length="115" mass="13411">MPSHLDHPDSSFFIQISLIAILVHMTYDFEPTTFFAPYDEASGLVSFSFCNESFSLFPKFVYESNPLVPRIRMTFELHEQSLFVYSPVFDLTIIAFIHHTWPPRSAFCFIYASNR</sequence>
<organism evidence="1 2">
    <name type="scientific">Araneus ventricosus</name>
    <name type="common">Orbweaver spider</name>
    <name type="synonym">Epeira ventricosa</name>
    <dbReference type="NCBI Taxonomy" id="182803"/>
    <lineage>
        <taxon>Eukaryota</taxon>
        <taxon>Metazoa</taxon>
        <taxon>Ecdysozoa</taxon>
        <taxon>Arthropoda</taxon>
        <taxon>Chelicerata</taxon>
        <taxon>Arachnida</taxon>
        <taxon>Araneae</taxon>
        <taxon>Araneomorphae</taxon>
        <taxon>Entelegynae</taxon>
        <taxon>Araneoidea</taxon>
        <taxon>Araneidae</taxon>
        <taxon>Araneus</taxon>
    </lineage>
</organism>
<reference evidence="1 2" key="1">
    <citation type="journal article" date="2019" name="Sci. Rep.">
        <title>Orb-weaving spider Araneus ventricosus genome elucidates the spidroin gene catalogue.</title>
        <authorList>
            <person name="Kono N."/>
            <person name="Nakamura H."/>
            <person name="Ohtoshi R."/>
            <person name="Moran D.A.P."/>
            <person name="Shinohara A."/>
            <person name="Yoshida Y."/>
            <person name="Fujiwara M."/>
            <person name="Mori M."/>
            <person name="Tomita M."/>
            <person name="Arakawa K."/>
        </authorList>
    </citation>
    <scope>NUCLEOTIDE SEQUENCE [LARGE SCALE GENOMIC DNA]</scope>
</reference>